<dbReference type="Proteomes" id="UP000092177">
    <property type="component" value="Chromosome 9"/>
</dbReference>
<dbReference type="AlphaFoldDB" id="A0A1B7XW19"/>
<accession>A0A1B7XW19</accession>
<organism evidence="1 2">
    <name type="scientific">Colletotrichum higginsianum (strain IMI 349063)</name>
    <name type="common">Crucifer anthracnose fungus</name>
    <dbReference type="NCBI Taxonomy" id="759273"/>
    <lineage>
        <taxon>Eukaryota</taxon>
        <taxon>Fungi</taxon>
        <taxon>Dikarya</taxon>
        <taxon>Ascomycota</taxon>
        <taxon>Pezizomycotina</taxon>
        <taxon>Sordariomycetes</taxon>
        <taxon>Hypocreomycetidae</taxon>
        <taxon>Glomerellales</taxon>
        <taxon>Glomerellaceae</taxon>
        <taxon>Colletotrichum</taxon>
        <taxon>Colletotrichum destructivum species complex</taxon>
    </lineage>
</organism>
<dbReference type="VEuPathDB" id="FungiDB:CH63R_13083"/>
<dbReference type="EMBL" id="LTAN01000009">
    <property type="protein sequence ID" value="OBR03956.1"/>
    <property type="molecule type" value="Genomic_DNA"/>
</dbReference>
<keyword evidence="2" id="KW-1185">Reference proteome</keyword>
<dbReference type="KEGG" id="chig:CH63R_13083"/>
<protein>
    <submittedName>
        <fullName evidence="1">Uncharacterized protein</fullName>
    </submittedName>
</protein>
<proteinExistence type="predicted"/>
<comment type="caution">
    <text evidence="1">The sequence shown here is derived from an EMBL/GenBank/DDBJ whole genome shotgun (WGS) entry which is preliminary data.</text>
</comment>
<gene>
    <name evidence="1" type="ORF">CH63R_13083</name>
</gene>
<evidence type="ECO:0000313" key="2">
    <source>
        <dbReference type="Proteomes" id="UP000092177"/>
    </source>
</evidence>
<evidence type="ECO:0000313" key="1">
    <source>
        <dbReference type="EMBL" id="OBR03956.1"/>
    </source>
</evidence>
<dbReference type="GeneID" id="28872164"/>
<dbReference type="RefSeq" id="XP_018152474.1">
    <property type="nucleotide sequence ID" value="XM_018308057.1"/>
</dbReference>
<reference evidence="2" key="1">
    <citation type="journal article" date="2017" name="BMC Genomics">
        <title>Gapless genome assembly of Colletotrichum higginsianum reveals chromosome structure and association of transposable elements with secondary metabolite gene clusters.</title>
        <authorList>
            <person name="Dallery J.-F."/>
            <person name="Lapalu N."/>
            <person name="Zampounis A."/>
            <person name="Pigne S."/>
            <person name="Luyten I."/>
            <person name="Amselem J."/>
            <person name="Wittenberg A.H.J."/>
            <person name="Zhou S."/>
            <person name="de Queiroz M.V."/>
            <person name="Robin G.P."/>
            <person name="Auger A."/>
            <person name="Hainaut M."/>
            <person name="Henrissat B."/>
            <person name="Kim K.-T."/>
            <person name="Lee Y.-H."/>
            <person name="Lespinet O."/>
            <person name="Schwartz D.C."/>
            <person name="Thon M.R."/>
            <person name="O'Connell R.J."/>
        </authorList>
    </citation>
    <scope>NUCLEOTIDE SEQUENCE [LARGE SCALE GENOMIC DNA]</scope>
    <source>
        <strain evidence="2">IMI 349063</strain>
    </source>
</reference>
<name>A0A1B7XW19_COLHI</name>
<sequence length="160" mass="17432">MGVAGVPSGVERYQADGHKLCSTVRWITTLTLGSLVPIGEYLLDLQKNAVVERRFITRKAAPTANTPTRANLRCLGGYSVRGFDIDSAMTSALAMMMLKGKSVFKRDLDDDFTLESPWGGMVASRLITDTSDALLVTTPAALHGLLASEQLCWRGKLEER</sequence>